<protein>
    <submittedName>
        <fullName evidence="5">Helix-turn-helix transcriptional regulator</fullName>
    </submittedName>
</protein>
<dbReference type="OrthoDB" id="5740883at2"/>
<keyword evidence="1" id="KW-0805">Transcription regulation</keyword>
<dbReference type="InterPro" id="IPR018060">
    <property type="entry name" value="HTH_AraC"/>
</dbReference>
<evidence type="ECO:0000259" key="4">
    <source>
        <dbReference type="PROSITE" id="PS01124"/>
    </source>
</evidence>
<keyword evidence="6" id="KW-1185">Reference proteome</keyword>
<dbReference type="KEGG" id="talb:FTW19_00055"/>
<dbReference type="SMART" id="SM00342">
    <property type="entry name" value="HTH_ARAC"/>
    <property type="match status" value="1"/>
</dbReference>
<evidence type="ECO:0000313" key="5">
    <source>
        <dbReference type="EMBL" id="QEE26541.1"/>
    </source>
</evidence>
<keyword evidence="2" id="KW-0238">DNA-binding</keyword>
<dbReference type="PANTHER" id="PTHR46796:SF6">
    <property type="entry name" value="ARAC SUBFAMILY"/>
    <property type="match status" value="1"/>
</dbReference>
<feature type="domain" description="HTH araC/xylS-type" evidence="4">
    <location>
        <begin position="184"/>
        <end position="282"/>
    </location>
</feature>
<dbReference type="RefSeq" id="WP_147645679.1">
    <property type="nucleotide sequence ID" value="NZ_CP042806.1"/>
</dbReference>
<evidence type="ECO:0000313" key="6">
    <source>
        <dbReference type="Proteomes" id="UP000321820"/>
    </source>
</evidence>
<reference evidence="5 6" key="1">
    <citation type="submission" date="2019-08" db="EMBL/GenBank/DDBJ databases">
        <title>Complete genome sequence of Terriglobus albidus strain ORNL.</title>
        <authorList>
            <person name="Podar M."/>
        </authorList>
    </citation>
    <scope>NUCLEOTIDE SEQUENCE [LARGE SCALE GENOMIC DNA]</scope>
    <source>
        <strain evidence="5 6">ORNL</strain>
    </source>
</reference>
<dbReference type="Pfam" id="PF12833">
    <property type="entry name" value="HTH_18"/>
    <property type="match status" value="1"/>
</dbReference>
<accession>A0A5B9E7V0</accession>
<evidence type="ECO:0000256" key="1">
    <source>
        <dbReference type="ARBA" id="ARBA00023015"/>
    </source>
</evidence>
<dbReference type="Gene3D" id="1.10.10.60">
    <property type="entry name" value="Homeodomain-like"/>
    <property type="match status" value="1"/>
</dbReference>
<dbReference type="Proteomes" id="UP000321820">
    <property type="component" value="Chromosome"/>
</dbReference>
<keyword evidence="3" id="KW-0804">Transcription</keyword>
<dbReference type="AlphaFoldDB" id="A0A5B9E7V0"/>
<dbReference type="EMBL" id="CP042806">
    <property type="protein sequence ID" value="QEE26541.1"/>
    <property type="molecule type" value="Genomic_DNA"/>
</dbReference>
<dbReference type="GO" id="GO:0043565">
    <property type="term" value="F:sequence-specific DNA binding"/>
    <property type="evidence" value="ECO:0007669"/>
    <property type="project" value="InterPro"/>
</dbReference>
<dbReference type="SUPFAM" id="SSF46689">
    <property type="entry name" value="Homeodomain-like"/>
    <property type="match status" value="2"/>
</dbReference>
<dbReference type="GO" id="GO:0003700">
    <property type="term" value="F:DNA-binding transcription factor activity"/>
    <property type="evidence" value="ECO:0007669"/>
    <property type="project" value="InterPro"/>
</dbReference>
<evidence type="ECO:0000256" key="2">
    <source>
        <dbReference type="ARBA" id="ARBA00023125"/>
    </source>
</evidence>
<proteinExistence type="predicted"/>
<sequence>MPQEEPKPLILSQGASKQGVVFQLRRDPPGTLEMPGLENALIAIHVGPAARVACRREGRWFSGTAVHGDIDIIPAHVPAIWQMHDENDMALLLSMPGKLLRSVAESSGLNPDKLELLNRYQARDTELETLAWAIKREIENGFPSGTLYMDGLSLAVASRLVTRHSSLTVRETRARQSLSGHRLKQLLSFIEENIAEDLSLGQLAETAGMSQSHLKSVFREATGTPVHQYVVQRRVDHAKRLMRHGGLTMAEIAQAAGFAHQSHMARHLRRAEGAAPMELRRRMTELTAAD</sequence>
<dbReference type="InterPro" id="IPR009057">
    <property type="entry name" value="Homeodomain-like_sf"/>
</dbReference>
<dbReference type="PROSITE" id="PS01124">
    <property type="entry name" value="HTH_ARAC_FAMILY_2"/>
    <property type="match status" value="1"/>
</dbReference>
<gene>
    <name evidence="5" type="ORF">FTW19_00055</name>
</gene>
<evidence type="ECO:0000256" key="3">
    <source>
        <dbReference type="ARBA" id="ARBA00023163"/>
    </source>
</evidence>
<organism evidence="5 6">
    <name type="scientific">Terriglobus albidus</name>
    <dbReference type="NCBI Taxonomy" id="1592106"/>
    <lineage>
        <taxon>Bacteria</taxon>
        <taxon>Pseudomonadati</taxon>
        <taxon>Acidobacteriota</taxon>
        <taxon>Terriglobia</taxon>
        <taxon>Terriglobales</taxon>
        <taxon>Acidobacteriaceae</taxon>
        <taxon>Terriglobus</taxon>
    </lineage>
</organism>
<dbReference type="InterPro" id="IPR050204">
    <property type="entry name" value="AraC_XylS_family_regulators"/>
</dbReference>
<dbReference type="PANTHER" id="PTHR46796">
    <property type="entry name" value="HTH-TYPE TRANSCRIPTIONAL ACTIVATOR RHAS-RELATED"/>
    <property type="match status" value="1"/>
</dbReference>
<name>A0A5B9E7V0_9BACT</name>